<feature type="domain" description="STAS" evidence="3">
    <location>
        <begin position="13"/>
        <end position="113"/>
    </location>
</feature>
<proteinExistence type="inferred from homology"/>
<dbReference type="EMBL" id="JBHSEF010000011">
    <property type="protein sequence ID" value="MFC4354532.1"/>
    <property type="molecule type" value="Genomic_DNA"/>
</dbReference>
<comment type="caution">
    <text evidence="4">The sequence shown here is derived from an EMBL/GenBank/DDBJ whole genome shotgun (WGS) entry which is preliminary data.</text>
</comment>
<name>A0ABV8UTA9_9BACL</name>
<dbReference type="Proteomes" id="UP001595733">
    <property type="component" value="Unassembled WGS sequence"/>
</dbReference>
<dbReference type="Pfam" id="PF01740">
    <property type="entry name" value="STAS"/>
    <property type="match status" value="1"/>
</dbReference>
<reference evidence="5" key="1">
    <citation type="journal article" date="2019" name="Int. J. Syst. Evol. Microbiol.">
        <title>The Global Catalogue of Microorganisms (GCM) 10K type strain sequencing project: providing services to taxonomists for standard genome sequencing and annotation.</title>
        <authorList>
            <consortium name="The Broad Institute Genomics Platform"/>
            <consortium name="The Broad Institute Genome Sequencing Center for Infectious Disease"/>
            <person name="Wu L."/>
            <person name="Ma J."/>
        </authorList>
    </citation>
    <scope>NUCLEOTIDE SEQUENCE [LARGE SCALE GENOMIC DNA]</scope>
    <source>
        <strain evidence="5">CCUG 50353</strain>
    </source>
</reference>
<dbReference type="SUPFAM" id="SSF52091">
    <property type="entry name" value="SpoIIaa-like"/>
    <property type="match status" value="1"/>
</dbReference>
<evidence type="ECO:0000313" key="5">
    <source>
        <dbReference type="Proteomes" id="UP001595733"/>
    </source>
</evidence>
<comment type="similarity">
    <text evidence="1 2">Belongs to the anti-sigma-factor antagonist family.</text>
</comment>
<sequence>MNSIIEKIGDQTLIIRLQGELDHHTIKLLRKEISFCLVTQPIRMIVWDLKNVSFMDSSGIGLILGRMREMEPFGGQTMIVHASPTIRKIFQYAGLGPYIVTAEETLKIEEVNK</sequence>
<dbReference type="InterPro" id="IPR003658">
    <property type="entry name" value="Anti-sigma_ant"/>
</dbReference>
<protein>
    <recommendedName>
        <fullName evidence="2">Anti-sigma factor antagonist</fullName>
    </recommendedName>
</protein>
<dbReference type="PANTHER" id="PTHR33495:SF2">
    <property type="entry name" value="ANTI-SIGMA FACTOR ANTAGONIST TM_1081-RELATED"/>
    <property type="match status" value="1"/>
</dbReference>
<dbReference type="PANTHER" id="PTHR33495">
    <property type="entry name" value="ANTI-SIGMA FACTOR ANTAGONIST TM_1081-RELATED-RELATED"/>
    <property type="match status" value="1"/>
</dbReference>
<evidence type="ECO:0000256" key="1">
    <source>
        <dbReference type="ARBA" id="ARBA00009013"/>
    </source>
</evidence>
<dbReference type="PROSITE" id="PS50801">
    <property type="entry name" value="STAS"/>
    <property type="match status" value="1"/>
</dbReference>
<evidence type="ECO:0000256" key="2">
    <source>
        <dbReference type="RuleBase" id="RU003749"/>
    </source>
</evidence>
<evidence type="ECO:0000313" key="4">
    <source>
        <dbReference type="EMBL" id="MFC4354532.1"/>
    </source>
</evidence>
<dbReference type="InterPro" id="IPR036513">
    <property type="entry name" value="STAS_dom_sf"/>
</dbReference>
<dbReference type="NCBIfam" id="TIGR00377">
    <property type="entry name" value="ant_ant_sig"/>
    <property type="match status" value="1"/>
</dbReference>
<dbReference type="Gene3D" id="3.30.750.24">
    <property type="entry name" value="STAS domain"/>
    <property type="match status" value="1"/>
</dbReference>
<dbReference type="InterPro" id="IPR002645">
    <property type="entry name" value="STAS_dom"/>
</dbReference>
<accession>A0ABV8UTA9</accession>
<dbReference type="RefSeq" id="WP_378140809.1">
    <property type="nucleotide sequence ID" value="NZ_JBHSEF010000011.1"/>
</dbReference>
<organism evidence="4 5">
    <name type="scientific">Chryseomicrobium palamuruense</name>
    <dbReference type="NCBI Taxonomy" id="682973"/>
    <lineage>
        <taxon>Bacteria</taxon>
        <taxon>Bacillati</taxon>
        <taxon>Bacillota</taxon>
        <taxon>Bacilli</taxon>
        <taxon>Bacillales</taxon>
        <taxon>Caryophanaceae</taxon>
        <taxon>Chryseomicrobium</taxon>
    </lineage>
</organism>
<keyword evidence="5" id="KW-1185">Reference proteome</keyword>
<gene>
    <name evidence="4" type="ORF">ACFO0S_05490</name>
</gene>
<evidence type="ECO:0000259" key="3">
    <source>
        <dbReference type="PROSITE" id="PS50801"/>
    </source>
</evidence>